<dbReference type="AlphaFoldDB" id="A0A1I7GPF8"/>
<dbReference type="EMBL" id="FPBZ01000005">
    <property type="protein sequence ID" value="SFU50372.1"/>
    <property type="molecule type" value="Genomic_DNA"/>
</dbReference>
<evidence type="ECO:0000313" key="2">
    <source>
        <dbReference type="Proteomes" id="UP000182649"/>
    </source>
</evidence>
<evidence type="ECO:0000313" key="1">
    <source>
        <dbReference type="EMBL" id="SFU50372.1"/>
    </source>
</evidence>
<name>A0A1I7GPF8_9PROT</name>
<organism evidence="1 2">
    <name type="scientific">Nitrosospira multiformis</name>
    <dbReference type="NCBI Taxonomy" id="1231"/>
    <lineage>
        <taxon>Bacteria</taxon>
        <taxon>Pseudomonadati</taxon>
        <taxon>Pseudomonadota</taxon>
        <taxon>Betaproteobacteria</taxon>
        <taxon>Nitrosomonadales</taxon>
        <taxon>Nitrosomonadaceae</taxon>
        <taxon>Nitrosospira</taxon>
    </lineage>
</organism>
<accession>A0A1I7GPF8</accession>
<proteinExistence type="predicted"/>
<dbReference type="Proteomes" id="UP000182649">
    <property type="component" value="Unassembled WGS sequence"/>
</dbReference>
<protein>
    <submittedName>
        <fullName evidence="1">Uncharacterized protein</fullName>
    </submittedName>
</protein>
<gene>
    <name evidence="1" type="ORF">SAMN05216417_105150</name>
</gene>
<sequence>MQDESDVCRKIREKVPPVSANTDPDEHYASLDKSIMECVRNGGDVVMNSRRNKEFPSKHYCKSYLAPGASSAPANSSRTKK</sequence>
<reference evidence="1 2" key="1">
    <citation type="submission" date="2016-10" db="EMBL/GenBank/DDBJ databases">
        <authorList>
            <person name="de Groot N.N."/>
        </authorList>
    </citation>
    <scope>NUCLEOTIDE SEQUENCE [LARGE SCALE GENOMIC DNA]</scope>
    <source>
        <strain evidence="1 2">Nl14</strain>
    </source>
</reference>